<dbReference type="AlphaFoldDB" id="A0A5B7CWQ4"/>
<reference evidence="2 3" key="1">
    <citation type="submission" date="2019-05" db="EMBL/GenBank/DDBJ databases">
        <title>Another draft genome of Portunus trituberculatus and its Hox gene families provides insights of decapod evolution.</title>
        <authorList>
            <person name="Jeong J.-H."/>
            <person name="Song I."/>
            <person name="Kim S."/>
            <person name="Choi T."/>
            <person name="Kim D."/>
            <person name="Ryu S."/>
            <person name="Kim W."/>
        </authorList>
    </citation>
    <scope>NUCLEOTIDE SEQUENCE [LARGE SCALE GENOMIC DNA]</scope>
    <source>
        <tissue evidence="2">Muscle</tissue>
    </source>
</reference>
<proteinExistence type="predicted"/>
<evidence type="ECO:0000256" key="1">
    <source>
        <dbReference type="SAM" id="MobiDB-lite"/>
    </source>
</evidence>
<feature type="compositionally biased region" description="Basic residues" evidence="1">
    <location>
        <begin position="89"/>
        <end position="103"/>
    </location>
</feature>
<accession>A0A5B7CWQ4</accession>
<protein>
    <submittedName>
        <fullName evidence="2">Uncharacterized protein</fullName>
    </submittedName>
</protein>
<feature type="region of interest" description="Disordered" evidence="1">
    <location>
        <begin position="89"/>
        <end position="111"/>
    </location>
</feature>
<name>A0A5B7CWQ4_PORTR</name>
<gene>
    <name evidence="2" type="ORF">E2C01_006009</name>
</gene>
<evidence type="ECO:0000313" key="3">
    <source>
        <dbReference type="Proteomes" id="UP000324222"/>
    </source>
</evidence>
<keyword evidence="3" id="KW-1185">Reference proteome</keyword>
<comment type="caution">
    <text evidence="2">The sequence shown here is derived from an EMBL/GenBank/DDBJ whole genome shotgun (WGS) entry which is preliminary data.</text>
</comment>
<evidence type="ECO:0000313" key="2">
    <source>
        <dbReference type="EMBL" id="MPC13281.1"/>
    </source>
</evidence>
<dbReference type="EMBL" id="VSRR010000270">
    <property type="protein sequence ID" value="MPC13281.1"/>
    <property type="molecule type" value="Genomic_DNA"/>
</dbReference>
<organism evidence="2 3">
    <name type="scientific">Portunus trituberculatus</name>
    <name type="common">Swimming crab</name>
    <name type="synonym">Neptunus trituberculatus</name>
    <dbReference type="NCBI Taxonomy" id="210409"/>
    <lineage>
        <taxon>Eukaryota</taxon>
        <taxon>Metazoa</taxon>
        <taxon>Ecdysozoa</taxon>
        <taxon>Arthropoda</taxon>
        <taxon>Crustacea</taxon>
        <taxon>Multicrustacea</taxon>
        <taxon>Malacostraca</taxon>
        <taxon>Eumalacostraca</taxon>
        <taxon>Eucarida</taxon>
        <taxon>Decapoda</taxon>
        <taxon>Pleocyemata</taxon>
        <taxon>Brachyura</taxon>
        <taxon>Eubrachyura</taxon>
        <taxon>Portunoidea</taxon>
        <taxon>Portunidae</taxon>
        <taxon>Portuninae</taxon>
        <taxon>Portunus</taxon>
    </lineage>
</organism>
<sequence>MFPGAPLVRPVPPIVLLPPPVLPLPPAPSVFPVPPFSVPLGYDVHFPPLVYVREHCYNFRSSHDHILRIIIIRMRDSLSDGRVDSRTALHCRRRHSHRRRQHHQSFESREI</sequence>
<dbReference type="Proteomes" id="UP000324222">
    <property type="component" value="Unassembled WGS sequence"/>
</dbReference>